<keyword evidence="5 12" id="KW-0418">Kinase</keyword>
<feature type="domain" description="PASTA" evidence="11">
    <location>
        <begin position="354"/>
        <end position="420"/>
    </location>
</feature>
<evidence type="ECO:0000256" key="5">
    <source>
        <dbReference type="ARBA" id="ARBA00022777"/>
    </source>
</evidence>
<comment type="catalytic activity">
    <reaction evidence="8">
        <text>L-seryl-[protein] + ATP = O-phospho-L-seryl-[protein] + ADP + H(+)</text>
        <dbReference type="Rhea" id="RHEA:17989"/>
        <dbReference type="Rhea" id="RHEA-COMP:9863"/>
        <dbReference type="Rhea" id="RHEA-COMP:11604"/>
        <dbReference type="ChEBI" id="CHEBI:15378"/>
        <dbReference type="ChEBI" id="CHEBI:29999"/>
        <dbReference type="ChEBI" id="CHEBI:30616"/>
        <dbReference type="ChEBI" id="CHEBI:83421"/>
        <dbReference type="ChEBI" id="CHEBI:456216"/>
        <dbReference type="EC" id="2.7.11.1"/>
    </reaction>
</comment>
<dbReference type="InterPro" id="IPR011009">
    <property type="entry name" value="Kinase-like_dom_sf"/>
</dbReference>
<evidence type="ECO:0000256" key="8">
    <source>
        <dbReference type="ARBA" id="ARBA00048679"/>
    </source>
</evidence>
<evidence type="ECO:0000313" key="12">
    <source>
        <dbReference type="EMBL" id="PXW92574.1"/>
    </source>
</evidence>
<evidence type="ECO:0000256" key="2">
    <source>
        <dbReference type="ARBA" id="ARBA00022527"/>
    </source>
</evidence>
<dbReference type="PROSITE" id="PS50011">
    <property type="entry name" value="PROTEIN_KINASE_DOM"/>
    <property type="match status" value="1"/>
</dbReference>
<keyword evidence="4" id="KW-0547">Nucleotide-binding</keyword>
<dbReference type="Pfam" id="PF03793">
    <property type="entry name" value="PASTA"/>
    <property type="match status" value="2"/>
</dbReference>
<dbReference type="NCBIfam" id="NF033483">
    <property type="entry name" value="PknB_PASTA_kin"/>
    <property type="match status" value="1"/>
</dbReference>
<evidence type="ECO:0000256" key="7">
    <source>
        <dbReference type="ARBA" id="ARBA00047899"/>
    </source>
</evidence>
<keyword evidence="6" id="KW-0067">ATP-binding</keyword>
<dbReference type="SUPFAM" id="SSF56112">
    <property type="entry name" value="Protein kinase-like (PK-like)"/>
    <property type="match status" value="1"/>
</dbReference>
<keyword evidence="9" id="KW-0812">Transmembrane</keyword>
<feature type="domain" description="PASTA" evidence="11">
    <location>
        <begin position="490"/>
        <end position="556"/>
    </location>
</feature>
<keyword evidence="3" id="KW-0808">Transferase</keyword>
<name>A0A2V3WGP0_9BACI</name>
<evidence type="ECO:0000259" key="11">
    <source>
        <dbReference type="PROSITE" id="PS51178"/>
    </source>
</evidence>
<dbReference type="InterPro" id="IPR000719">
    <property type="entry name" value="Prot_kinase_dom"/>
</dbReference>
<dbReference type="PANTHER" id="PTHR43289">
    <property type="entry name" value="MITOGEN-ACTIVATED PROTEIN KINASE KINASE KINASE 20-RELATED"/>
    <property type="match status" value="1"/>
</dbReference>
<sequence length="659" mass="73972">MANVYLGFDRILDREVAIKVLKLEYANDDEFITRFHREAQNATSLSHPNIVNIYDVDDENDIYYMVMEYIEGMTLKKYIQLHGPVPTQDAVYFMEQMADAITHAHHNHIVHRDIKPQNILVNNHKEIKVTDFGIALALSATSMTQTNAVLGSVHYLSPEQARGGIATKKSDIYSLGIVLFELLTGRLPFSGESAVSIALKHLQQDLPSIRQWVSDVPQSLENVVLKATTKDPTHRYASVEAFRKDLSSALNVERANEMPFYPPVEAGEETKAIPIVSETTAFGEKEGDTIVHQKTQTGQMNTIVPGQTQPETKKESKKKKMTKKKKVLIWTMSIFTVLLFSLLFALFVLPAMLQPDDIELNDLIGQTQTEAETWLTEQGLVAEINEQFSEEIDADLVISQEPVAGRLVKEGSTVTLFVSTGEEPETFGDYVGRSYSQVERLLLNRGYQDVQRIDSYSDEPIGTIIAHESPLVDEPVRPGETVVVFEVSAGERMVTLDDLAGMDEFSARDYLTDQNLVAKVSETYSSEIEEGDVISQSPEAGTEVAEDSVVELVISLGEEEQPPLTHEVTVTVPYTLDELESTEDPDEPEPETIPQEVRLFIDDRDHALTDLYETEMIVEDTTFTIRMVIEPDQIATYRVERDDEVLVQKTVAYEDIEGD</sequence>
<reference evidence="12 13" key="1">
    <citation type="submission" date="2018-05" db="EMBL/GenBank/DDBJ databases">
        <title>Genomic Encyclopedia of Type Strains, Phase IV (KMG-IV): sequencing the most valuable type-strain genomes for metagenomic binning, comparative biology and taxonomic classification.</title>
        <authorList>
            <person name="Goeker M."/>
        </authorList>
    </citation>
    <scope>NUCLEOTIDE SEQUENCE [LARGE SCALE GENOMIC DNA]</scope>
    <source>
        <strain evidence="12 13">DSM 22440</strain>
    </source>
</reference>
<feature type="domain" description="Protein kinase" evidence="10">
    <location>
        <begin position="1"/>
        <end position="261"/>
    </location>
</feature>
<keyword evidence="9" id="KW-1133">Transmembrane helix</keyword>
<dbReference type="Gene3D" id="2.60.40.2560">
    <property type="match status" value="1"/>
</dbReference>
<dbReference type="GO" id="GO:0004674">
    <property type="term" value="F:protein serine/threonine kinase activity"/>
    <property type="evidence" value="ECO:0007669"/>
    <property type="project" value="UniProtKB-KW"/>
</dbReference>
<evidence type="ECO:0000256" key="3">
    <source>
        <dbReference type="ARBA" id="ARBA00022679"/>
    </source>
</evidence>
<protein>
    <recommendedName>
        <fullName evidence="1">non-specific serine/threonine protein kinase</fullName>
        <ecNumber evidence="1">2.7.11.1</ecNumber>
    </recommendedName>
</protein>
<dbReference type="Proteomes" id="UP000247922">
    <property type="component" value="Unassembled WGS sequence"/>
</dbReference>
<keyword evidence="2" id="KW-0723">Serine/threonine-protein kinase</keyword>
<dbReference type="AlphaFoldDB" id="A0A2V3WGP0"/>
<accession>A0A2V3WGP0</accession>
<dbReference type="CDD" id="cd06577">
    <property type="entry name" value="PASTA_pknB"/>
    <property type="match status" value="2"/>
</dbReference>
<dbReference type="SMART" id="SM00220">
    <property type="entry name" value="S_TKc"/>
    <property type="match status" value="1"/>
</dbReference>
<evidence type="ECO:0000256" key="9">
    <source>
        <dbReference type="SAM" id="Phobius"/>
    </source>
</evidence>
<comment type="catalytic activity">
    <reaction evidence="7">
        <text>L-threonyl-[protein] + ATP = O-phospho-L-threonyl-[protein] + ADP + H(+)</text>
        <dbReference type="Rhea" id="RHEA:46608"/>
        <dbReference type="Rhea" id="RHEA-COMP:11060"/>
        <dbReference type="Rhea" id="RHEA-COMP:11605"/>
        <dbReference type="ChEBI" id="CHEBI:15378"/>
        <dbReference type="ChEBI" id="CHEBI:30013"/>
        <dbReference type="ChEBI" id="CHEBI:30616"/>
        <dbReference type="ChEBI" id="CHEBI:61977"/>
        <dbReference type="ChEBI" id="CHEBI:456216"/>
        <dbReference type="EC" id="2.7.11.1"/>
    </reaction>
</comment>
<dbReference type="PROSITE" id="PS51178">
    <property type="entry name" value="PASTA"/>
    <property type="match status" value="2"/>
</dbReference>
<evidence type="ECO:0000256" key="4">
    <source>
        <dbReference type="ARBA" id="ARBA00022741"/>
    </source>
</evidence>
<dbReference type="Gene3D" id="3.30.10.20">
    <property type="match status" value="2"/>
</dbReference>
<evidence type="ECO:0000259" key="10">
    <source>
        <dbReference type="PROSITE" id="PS50011"/>
    </source>
</evidence>
<dbReference type="CDD" id="cd14014">
    <property type="entry name" value="STKc_PknB_like"/>
    <property type="match status" value="1"/>
</dbReference>
<evidence type="ECO:0000256" key="6">
    <source>
        <dbReference type="ARBA" id="ARBA00022840"/>
    </source>
</evidence>
<dbReference type="PANTHER" id="PTHR43289:SF34">
    <property type="entry name" value="SERINE_THREONINE-PROTEIN KINASE YBDM-RELATED"/>
    <property type="match status" value="1"/>
</dbReference>
<keyword evidence="13" id="KW-1185">Reference proteome</keyword>
<dbReference type="GO" id="GO:0005524">
    <property type="term" value="F:ATP binding"/>
    <property type="evidence" value="ECO:0007669"/>
    <property type="project" value="UniProtKB-KW"/>
</dbReference>
<dbReference type="FunFam" id="1.10.510.10:FF:000021">
    <property type="entry name" value="Serine/threonine protein kinase"/>
    <property type="match status" value="1"/>
</dbReference>
<dbReference type="SMART" id="SM00740">
    <property type="entry name" value="PASTA"/>
    <property type="match status" value="3"/>
</dbReference>
<dbReference type="EMBL" id="QJJR01000002">
    <property type="protein sequence ID" value="PXW92574.1"/>
    <property type="molecule type" value="Genomic_DNA"/>
</dbReference>
<dbReference type="Pfam" id="PF00069">
    <property type="entry name" value="Pkinase"/>
    <property type="match status" value="1"/>
</dbReference>
<dbReference type="Gene3D" id="1.10.510.10">
    <property type="entry name" value="Transferase(Phosphotransferase) domain 1"/>
    <property type="match status" value="1"/>
</dbReference>
<proteinExistence type="predicted"/>
<dbReference type="PROSITE" id="PS00108">
    <property type="entry name" value="PROTEIN_KINASE_ST"/>
    <property type="match status" value="1"/>
</dbReference>
<dbReference type="Gene3D" id="3.30.200.20">
    <property type="entry name" value="Phosphorylase Kinase, domain 1"/>
    <property type="match status" value="1"/>
</dbReference>
<evidence type="ECO:0000313" key="13">
    <source>
        <dbReference type="Proteomes" id="UP000247922"/>
    </source>
</evidence>
<dbReference type="InterPro" id="IPR005543">
    <property type="entry name" value="PASTA_dom"/>
</dbReference>
<organism evidence="12 13">
    <name type="scientific">Streptohalobacillus salinus</name>
    <dbReference type="NCBI Taxonomy" id="621096"/>
    <lineage>
        <taxon>Bacteria</taxon>
        <taxon>Bacillati</taxon>
        <taxon>Bacillota</taxon>
        <taxon>Bacilli</taxon>
        <taxon>Bacillales</taxon>
        <taxon>Bacillaceae</taxon>
        <taxon>Streptohalobacillus</taxon>
    </lineage>
</organism>
<evidence type="ECO:0000256" key="1">
    <source>
        <dbReference type="ARBA" id="ARBA00012513"/>
    </source>
</evidence>
<gene>
    <name evidence="12" type="ORF">DES38_102155</name>
</gene>
<feature type="transmembrane region" description="Helical" evidence="9">
    <location>
        <begin position="327"/>
        <end position="353"/>
    </location>
</feature>
<comment type="caution">
    <text evidence="12">The sequence shown here is derived from an EMBL/GenBank/DDBJ whole genome shotgun (WGS) entry which is preliminary data.</text>
</comment>
<dbReference type="EC" id="2.7.11.1" evidence="1"/>
<dbReference type="InterPro" id="IPR008271">
    <property type="entry name" value="Ser/Thr_kinase_AS"/>
</dbReference>
<keyword evidence="9" id="KW-0472">Membrane</keyword>